<organism evidence="1 2">
    <name type="scientific">Actinopolymorpha rutila</name>
    <dbReference type="NCBI Taxonomy" id="446787"/>
    <lineage>
        <taxon>Bacteria</taxon>
        <taxon>Bacillati</taxon>
        <taxon>Actinomycetota</taxon>
        <taxon>Actinomycetes</taxon>
        <taxon>Propionibacteriales</taxon>
        <taxon>Actinopolymorphaceae</taxon>
        <taxon>Actinopolymorpha</taxon>
    </lineage>
</organism>
<protein>
    <recommendedName>
        <fullName evidence="3">Nucleotidyl transferase AbiEii toxin, Type IV TA system</fullName>
    </recommendedName>
</protein>
<comment type="caution">
    <text evidence="1">The sequence shown here is derived from an EMBL/GenBank/DDBJ whole genome shotgun (WGS) entry which is preliminary data.</text>
</comment>
<accession>A0A852Z5L0</accession>
<dbReference type="RefSeq" id="WP_202889167.1">
    <property type="nucleotide sequence ID" value="NZ_BAAARR010000022.1"/>
</dbReference>
<dbReference type="AlphaFoldDB" id="A0A852Z5L0"/>
<reference evidence="1 2" key="1">
    <citation type="submission" date="2020-07" db="EMBL/GenBank/DDBJ databases">
        <title>Sequencing the genomes of 1000 actinobacteria strains.</title>
        <authorList>
            <person name="Klenk H.-P."/>
        </authorList>
    </citation>
    <scope>NUCLEOTIDE SEQUENCE [LARGE SCALE GENOMIC DNA]</scope>
    <source>
        <strain evidence="1 2">DSM 18448</strain>
    </source>
</reference>
<sequence>MRRDHLISHLLAALSAELADKVIFFGGTALSRTFVPDGRLSEDIDLIATGSRHETAGEAERLLVRGVRREFPGLRWDPPLSAVRDTDPAVLRTPDLLTVRVQLLDATGYPPWPTCPRELEQRYSDAPPATLTVPTVASFAGWKTTAWDHRRAARDLYDLWSLVSAGGIDVEAVRLYQKFGPTGLPPAPGIFDQAPEQQAWVRDLSAQTRLEVTAAEALEQVSRAWSKAKARAGRRRT</sequence>
<gene>
    <name evidence="1" type="ORF">F4554_001265</name>
</gene>
<dbReference type="Gene3D" id="3.10.450.620">
    <property type="entry name" value="JHP933, nucleotidyltransferase-like core domain"/>
    <property type="match status" value="1"/>
</dbReference>
<evidence type="ECO:0008006" key="3">
    <source>
        <dbReference type="Google" id="ProtNLM"/>
    </source>
</evidence>
<dbReference type="InterPro" id="IPR014942">
    <property type="entry name" value="AbiEii"/>
</dbReference>
<dbReference type="Pfam" id="PF08843">
    <property type="entry name" value="AbiEii"/>
    <property type="match status" value="1"/>
</dbReference>
<dbReference type="EMBL" id="JACBZH010000001">
    <property type="protein sequence ID" value="NYH88627.1"/>
    <property type="molecule type" value="Genomic_DNA"/>
</dbReference>
<proteinExistence type="predicted"/>
<dbReference type="Proteomes" id="UP000579605">
    <property type="component" value="Unassembled WGS sequence"/>
</dbReference>
<evidence type="ECO:0000313" key="2">
    <source>
        <dbReference type="Proteomes" id="UP000579605"/>
    </source>
</evidence>
<evidence type="ECO:0000313" key="1">
    <source>
        <dbReference type="EMBL" id="NYH88627.1"/>
    </source>
</evidence>
<name>A0A852Z5L0_9ACTN</name>
<keyword evidence="2" id="KW-1185">Reference proteome</keyword>